<sequence length="191" mass="22231">MSWVLLDNMNIEESWTYFVKHINVCLEKFIPKTVNGKKFQKPKWMDFYCVKKVKKKYHAWRRFIHSHSYRDYQAYCKLRNSATKAIRFSKKKYQKGVAECSKTNPKAFWSYVTGETKSKTGIGDLIDKDGNQVTENVGKANVLNDSFASVFTREDNSNIPPFNDIVDQQNSISDIVIQPESGSTTSSRRYR</sequence>
<name>A0ABY7FRS3_MYAAR</name>
<dbReference type="PANTHER" id="PTHR33395:SF22">
    <property type="entry name" value="REVERSE TRANSCRIPTASE DOMAIN-CONTAINING PROTEIN"/>
    <property type="match status" value="1"/>
</dbReference>
<dbReference type="Proteomes" id="UP001164746">
    <property type="component" value="Chromosome 13"/>
</dbReference>
<reference evidence="1" key="1">
    <citation type="submission" date="2022-11" db="EMBL/GenBank/DDBJ databases">
        <title>Centuries of genome instability and evolution in soft-shell clam transmissible cancer (bioRxiv).</title>
        <authorList>
            <person name="Hart S.F.M."/>
            <person name="Yonemitsu M.A."/>
            <person name="Giersch R.M."/>
            <person name="Beal B.F."/>
            <person name="Arriagada G."/>
            <person name="Davis B.W."/>
            <person name="Ostrander E.A."/>
            <person name="Goff S.P."/>
            <person name="Metzger M.J."/>
        </authorList>
    </citation>
    <scope>NUCLEOTIDE SEQUENCE</scope>
    <source>
        <strain evidence="1">MELC-2E11</strain>
        <tissue evidence="1">Siphon/mantle</tissue>
    </source>
</reference>
<proteinExistence type="predicted"/>
<evidence type="ECO:0000313" key="1">
    <source>
        <dbReference type="EMBL" id="WAR24920.1"/>
    </source>
</evidence>
<protein>
    <submittedName>
        <fullName evidence="1">Uncharacterized protein</fullName>
    </submittedName>
</protein>
<gene>
    <name evidence="1" type="ORF">MAR_038589</name>
</gene>
<dbReference type="EMBL" id="CP111024">
    <property type="protein sequence ID" value="WAR24920.1"/>
    <property type="molecule type" value="Genomic_DNA"/>
</dbReference>
<evidence type="ECO:0000313" key="2">
    <source>
        <dbReference type="Proteomes" id="UP001164746"/>
    </source>
</evidence>
<organism evidence="1 2">
    <name type="scientific">Mya arenaria</name>
    <name type="common">Soft-shell clam</name>
    <dbReference type="NCBI Taxonomy" id="6604"/>
    <lineage>
        <taxon>Eukaryota</taxon>
        <taxon>Metazoa</taxon>
        <taxon>Spiralia</taxon>
        <taxon>Lophotrochozoa</taxon>
        <taxon>Mollusca</taxon>
        <taxon>Bivalvia</taxon>
        <taxon>Autobranchia</taxon>
        <taxon>Heteroconchia</taxon>
        <taxon>Euheterodonta</taxon>
        <taxon>Imparidentia</taxon>
        <taxon>Neoheterodontei</taxon>
        <taxon>Myida</taxon>
        <taxon>Myoidea</taxon>
        <taxon>Myidae</taxon>
        <taxon>Mya</taxon>
    </lineage>
</organism>
<keyword evidence="2" id="KW-1185">Reference proteome</keyword>
<dbReference type="PANTHER" id="PTHR33395">
    <property type="entry name" value="TRANSCRIPTASE, PUTATIVE-RELATED-RELATED"/>
    <property type="match status" value="1"/>
</dbReference>
<accession>A0ABY7FRS3</accession>